<dbReference type="RefSeq" id="WP_035344209.1">
    <property type="nucleotide sequence ID" value="NZ_BAUU01000015.1"/>
</dbReference>
<dbReference type="InterPro" id="IPR003719">
    <property type="entry name" value="Phenazine_PhzF-like"/>
</dbReference>
<name>W4QG29_9BACI</name>
<dbReference type="SUPFAM" id="SSF54506">
    <property type="entry name" value="Diaminopimelate epimerase-like"/>
    <property type="match status" value="1"/>
</dbReference>
<dbReference type="Pfam" id="PF02567">
    <property type="entry name" value="PhzC-PhzF"/>
    <property type="match status" value="1"/>
</dbReference>
<organism evidence="2 3">
    <name type="scientific">Halalkalibacter hemicellulosilyticusJCM 9152</name>
    <dbReference type="NCBI Taxonomy" id="1236971"/>
    <lineage>
        <taxon>Bacteria</taxon>
        <taxon>Bacillati</taxon>
        <taxon>Bacillota</taxon>
        <taxon>Bacilli</taxon>
        <taxon>Bacillales</taxon>
        <taxon>Bacillaceae</taxon>
        <taxon>Halalkalibacter</taxon>
    </lineage>
</organism>
<dbReference type="EMBL" id="BAUU01000015">
    <property type="protein sequence ID" value="GAE31031.1"/>
    <property type="molecule type" value="Genomic_DNA"/>
</dbReference>
<dbReference type="GO" id="GO:0005737">
    <property type="term" value="C:cytoplasm"/>
    <property type="evidence" value="ECO:0007669"/>
    <property type="project" value="TreeGrafter"/>
</dbReference>
<dbReference type="GO" id="GO:0016853">
    <property type="term" value="F:isomerase activity"/>
    <property type="evidence" value="ECO:0007669"/>
    <property type="project" value="TreeGrafter"/>
</dbReference>
<gene>
    <name evidence="2" type="ORF">JCM9152_2469</name>
</gene>
<dbReference type="Gene3D" id="3.10.310.10">
    <property type="entry name" value="Diaminopimelate Epimerase, Chain A, domain 1"/>
    <property type="match status" value="2"/>
</dbReference>
<dbReference type="STRING" id="1236971.JCM9152_2469"/>
<dbReference type="PANTHER" id="PTHR13774">
    <property type="entry name" value="PHENAZINE BIOSYNTHESIS PROTEIN"/>
    <property type="match status" value="1"/>
</dbReference>
<keyword evidence="3" id="KW-1185">Reference proteome</keyword>
<evidence type="ECO:0000313" key="2">
    <source>
        <dbReference type="EMBL" id="GAE31031.1"/>
    </source>
</evidence>
<dbReference type="NCBIfam" id="TIGR00654">
    <property type="entry name" value="PhzF_family"/>
    <property type="match status" value="1"/>
</dbReference>
<dbReference type="OrthoDB" id="9788221at2"/>
<reference evidence="2" key="1">
    <citation type="journal article" date="2014" name="Genome Announc.">
        <title>Draft Genome Sequences of Three Alkaliphilic Bacillus Strains, Bacillus wakoensis JCM 9140T, Bacillus akibai JCM 9157T, and Bacillus hemicellulosilyticus JCM 9152T.</title>
        <authorList>
            <person name="Yuki M."/>
            <person name="Oshima K."/>
            <person name="Suda W."/>
            <person name="Oshida Y."/>
            <person name="Kitamura K."/>
            <person name="Iida T."/>
            <person name="Hattori M."/>
            <person name="Ohkuma M."/>
        </authorList>
    </citation>
    <scope>NUCLEOTIDE SEQUENCE [LARGE SCALE GENOMIC DNA]</scope>
    <source>
        <strain evidence="2">JCM 9152</strain>
    </source>
</reference>
<protein>
    <submittedName>
        <fullName evidence="2">Phenazine biosynthesis protein PhzF like</fullName>
    </submittedName>
</protein>
<accession>W4QG29</accession>
<feature type="active site" evidence="1">
    <location>
        <position position="47"/>
    </location>
</feature>
<dbReference type="AlphaFoldDB" id="W4QG29"/>
<dbReference type="Proteomes" id="UP000018895">
    <property type="component" value="Unassembled WGS sequence"/>
</dbReference>
<evidence type="ECO:0000313" key="3">
    <source>
        <dbReference type="Proteomes" id="UP000018895"/>
    </source>
</evidence>
<comment type="caution">
    <text evidence="2">The sequence shown here is derived from an EMBL/GenBank/DDBJ whole genome shotgun (WGS) entry which is preliminary data.</text>
</comment>
<dbReference type="PIRSF" id="PIRSF016184">
    <property type="entry name" value="PhzC_PhzF"/>
    <property type="match status" value="1"/>
</dbReference>
<evidence type="ECO:0000256" key="1">
    <source>
        <dbReference type="PIRSR" id="PIRSR016184-1"/>
    </source>
</evidence>
<proteinExistence type="predicted"/>
<sequence>MRNYHIFHIDTFTDQAFSGNPAGVVPNAEGLTSSEMQQIASEMNLSETAFLLSSTRDKSDYQIKFFTPFCEVDFCGHATLAAAWVVAQKFDLKSSSAVVTFATNVGSVPVEFKQEEDHLLMIMTQVEPKVKPVDIDYDQLASMLGVSVTDFDLQLPIKLAFTGNWHLVVPMKDQASIDQASPLFEELKWWNKDIGIVTNHLFTLNTKDPMVDIYTRDFAPAVGVNEDPVTGSANGALMSYLYMEGQLRESNQYRIIQGNSQNRPGTVLATIIKRSGHIQVKVGGSAVTTIKGMITL</sequence>